<comment type="similarity">
    <text evidence="2">Belongs to the IFI6/IFI27 family.</text>
</comment>
<evidence type="ECO:0000256" key="3">
    <source>
        <dbReference type="ARBA" id="ARBA00022692"/>
    </source>
</evidence>
<dbReference type="Pfam" id="PF06140">
    <property type="entry name" value="Ifi-6-16"/>
    <property type="match status" value="1"/>
</dbReference>
<evidence type="ECO:0000256" key="2">
    <source>
        <dbReference type="ARBA" id="ARBA00007262"/>
    </source>
</evidence>
<evidence type="ECO:0000256" key="7">
    <source>
        <dbReference type="SAM" id="Phobius"/>
    </source>
</evidence>
<feature type="region of interest" description="Disordered" evidence="6">
    <location>
        <begin position="39"/>
        <end position="69"/>
    </location>
</feature>
<accession>A0AAV2H0S6</accession>
<keyword evidence="4 7" id="KW-1133">Transmembrane helix</keyword>
<keyword evidence="3 7" id="KW-0812">Transmembrane</keyword>
<proteinExistence type="inferred from homology"/>
<organism evidence="8 9">
    <name type="scientific">Lymnaea stagnalis</name>
    <name type="common">Great pond snail</name>
    <name type="synonym">Helix stagnalis</name>
    <dbReference type="NCBI Taxonomy" id="6523"/>
    <lineage>
        <taxon>Eukaryota</taxon>
        <taxon>Metazoa</taxon>
        <taxon>Spiralia</taxon>
        <taxon>Lophotrochozoa</taxon>
        <taxon>Mollusca</taxon>
        <taxon>Gastropoda</taxon>
        <taxon>Heterobranchia</taxon>
        <taxon>Euthyneura</taxon>
        <taxon>Panpulmonata</taxon>
        <taxon>Hygrophila</taxon>
        <taxon>Lymnaeoidea</taxon>
        <taxon>Lymnaeidae</taxon>
        <taxon>Lymnaea</taxon>
    </lineage>
</organism>
<evidence type="ECO:0000256" key="1">
    <source>
        <dbReference type="ARBA" id="ARBA00004141"/>
    </source>
</evidence>
<reference evidence="8 9" key="1">
    <citation type="submission" date="2024-04" db="EMBL/GenBank/DDBJ databases">
        <authorList>
            <consortium name="Genoscope - CEA"/>
            <person name="William W."/>
        </authorList>
    </citation>
    <scope>NUCLEOTIDE SEQUENCE [LARGE SCALE GENOMIC DNA]</scope>
</reference>
<comment type="caution">
    <text evidence="8">The sequence shown here is derived from an EMBL/GenBank/DDBJ whole genome shotgun (WGS) entry which is preliminary data.</text>
</comment>
<dbReference type="AlphaFoldDB" id="A0AAV2H0S6"/>
<evidence type="ECO:0000256" key="5">
    <source>
        <dbReference type="ARBA" id="ARBA00023136"/>
    </source>
</evidence>
<name>A0AAV2H0S6_LYMST</name>
<evidence type="ECO:0000313" key="9">
    <source>
        <dbReference type="Proteomes" id="UP001497497"/>
    </source>
</evidence>
<dbReference type="Proteomes" id="UP001497497">
    <property type="component" value="Unassembled WGS sequence"/>
</dbReference>
<feature type="transmembrane region" description="Helical" evidence="7">
    <location>
        <begin position="76"/>
        <end position="98"/>
    </location>
</feature>
<dbReference type="InterPro" id="IPR038213">
    <property type="entry name" value="IFI6/IFI27-like_sf"/>
</dbReference>
<protein>
    <submittedName>
        <fullName evidence="8">Uncharacterized protein</fullName>
    </submittedName>
</protein>
<comment type="subcellular location">
    <subcellularLocation>
        <location evidence="1">Membrane</location>
        <topology evidence="1">Multi-pass membrane protein</topology>
    </subcellularLocation>
</comment>
<gene>
    <name evidence="8" type="ORF">GSLYS_00001390001</name>
</gene>
<dbReference type="InterPro" id="IPR009311">
    <property type="entry name" value="IFI6/IFI27-like"/>
</dbReference>
<dbReference type="Gene3D" id="6.10.110.10">
    <property type="match status" value="1"/>
</dbReference>
<keyword evidence="5 7" id="KW-0472">Membrane</keyword>
<evidence type="ECO:0000313" key="8">
    <source>
        <dbReference type="EMBL" id="CAL1527213.1"/>
    </source>
</evidence>
<evidence type="ECO:0000256" key="4">
    <source>
        <dbReference type="ARBA" id="ARBA00022989"/>
    </source>
</evidence>
<sequence>MWQRKGLTAVTMTIMSAGKNQLFRNTGNLSKVLRGPVSQIHVSSDHRRQPTPGGDSQQGDDDEKEKQSRRYETLKTAGVMVGAGAAAILLVPMGVAALGFGPGGVAAGSVAAAMMSHGGILVYVTPVLQSIGAAGLSGASTIITGVTGAGVGRGAKKVWRLVKGKNKE</sequence>
<dbReference type="GO" id="GO:0016020">
    <property type="term" value="C:membrane"/>
    <property type="evidence" value="ECO:0007669"/>
    <property type="project" value="UniProtKB-SubCell"/>
</dbReference>
<keyword evidence="9" id="KW-1185">Reference proteome</keyword>
<evidence type="ECO:0000256" key="6">
    <source>
        <dbReference type="SAM" id="MobiDB-lite"/>
    </source>
</evidence>
<dbReference type="EMBL" id="CAXITT010000014">
    <property type="protein sequence ID" value="CAL1527213.1"/>
    <property type="molecule type" value="Genomic_DNA"/>
</dbReference>